<dbReference type="RefSeq" id="WP_081146738.1">
    <property type="nucleotide sequence ID" value="NZ_LVYD01000041.1"/>
</dbReference>
<organism evidence="2 3">
    <name type="scientific">Niastella vici</name>
    <dbReference type="NCBI Taxonomy" id="1703345"/>
    <lineage>
        <taxon>Bacteria</taxon>
        <taxon>Pseudomonadati</taxon>
        <taxon>Bacteroidota</taxon>
        <taxon>Chitinophagia</taxon>
        <taxon>Chitinophagales</taxon>
        <taxon>Chitinophagaceae</taxon>
        <taxon>Niastella</taxon>
    </lineage>
</organism>
<sequence>MKKYVFALLSIGFIIFGCKKDDNNNSGDKEKMTLITSAAWKYDTIGIDGDKNGTIDQALPPGFIDNCDKDNTITFKSDSTGTLNEGATKCNSSDPQTTPFKWWFKENGTVLYTPDQIFGTSYFSGDVKVGELSSTKLRLIKDVTYPPYGTYTVILDLKH</sequence>
<evidence type="ECO:0000313" key="2">
    <source>
        <dbReference type="EMBL" id="OQP64904.1"/>
    </source>
</evidence>
<comment type="caution">
    <text evidence="2">The sequence shown here is derived from an EMBL/GenBank/DDBJ whole genome shotgun (WGS) entry which is preliminary data.</text>
</comment>
<feature type="domain" description="Lipocalin-like" evidence="1">
    <location>
        <begin position="40"/>
        <end position="138"/>
    </location>
</feature>
<dbReference type="AlphaFoldDB" id="A0A1V9G2W8"/>
<name>A0A1V9G2W8_9BACT</name>
<proteinExistence type="predicted"/>
<dbReference type="InterPro" id="IPR024311">
    <property type="entry name" value="Lipocalin-like"/>
</dbReference>
<reference evidence="2 3" key="1">
    <citation type="submission" date="2016-03" db="EMBL/GenBank/DDBJ databases">
        <title>Niastella vici sp. nov., isolated from farmland soil.</title>
        <authorList>
            <person name="Chen L."/>
            <person name="Wang D."/>
            <person name="Yang S."/>
            <person name="Wang G."/>
        </authorList>
    </citation>
    <scope>NUCLEOTIDE SEQUENCE [LARGE SCALE GENOMIC DNA]</scope>
    <source>
        <strain evidence="2 3">DJ57</strain>
    </source>
</reference>
<keyword evidence="3" id="KW-1185">Reference proteome</keyword>
<accession>A0A1V9G2W8</accession>
<evidence type="ECO:0000313" key="3">
    <source>
        <dbReference type="Proteomes" id="UP000192796"/>
    </source>
</evidence>
<dbReference type="Proteomes" id="UP000192796">
    <property type="component" value="Unassembled WGS sequence"/>
</dbReference>
<dbReference type="STRING" id="1703345.A3860_19325"/>
<protein>
    <recommendedName>
        <fullName evidence="1">Lipocalin-like domain-containing protein</fullName>
    </recommendedName>
</protein>
<dbReference type="OrthoDB" id="799390at2"/>
<evidence type="ECO:0000259" key="1">
    <source>
        <dbReference type="Pfam" id="PF13648"/>
    </source>
</evidence>
<dbReference type="EMBL" id="LVYD01000041">
    <property type="protein sequence ID" value="OQP64904.1"/>
    <property type="molecule type" value="Genomic_DNA"/>
</dbReference>
<gene>
    <name evidence="2" type="ORF">A3860_19325</name>
</gene>
<dbReference type="PROSITE" id="PS51257">
    <property type="entry name" value="PROKAR_LIPOPROTEIN"/>
    <property type="match status" value="1"/>
</dbReference>
<dbReference type="Pfam" id="PF13648">
    <property type="entry name" value="Lipocalin_4"/>
    <property type="match status" value="1"/>
</dbReference>